<evidence type="ECO:0000313" key="2">
    <source>
        <dbReference type="EMBL" id="KAJ7358657.1"/>
    </source>
</evidence>
<proteinExistence type="predicted"/>
<feature type="compositionally biased region" description="Low complexity" evidence="1">
    <location>
        <begin position="120"/>
        <end position="131"/>
    </location>
</feature>
<gene>
    <name evidence="2" type="ORF">OS493_022090</name>
</gene>
<reference evidence="2" key="1">
    <citation type="submission" date="2023-01" db="EMBL/GenBank/DDBJ databases">
        <title>Genome assembly of the deep-sea coral Lophelia pertusa.</title>
        <authorList>
            <person name="Herrera S."/>
            <person name="Cordes E."/>
        </authorList>
    </citation>
    <scope>NUCLEOTIDE SEQUENCE</scope>
    <source>
        <strain evidence="2">USNM1676648</strain>
        <tissue evidence="2">Polyp</tissue>
    </source>
</reference>
<feature type="compositionally biased region" description="Polar residues" evidence="1">
    <location>
        <begin position="147"/>
        <end position="157"/>
    </location>
</feature>
<name>A0A9W9YMI5_9CNID</name>
<sequence length="231" mass="24954">MQVWAVVKIDIKMFVLVGICSQSCFYLCTTSSTYSLIEGKHGKRNVASESFLAVPTVSNLQETDTVLSLNHMSLFTSVEAMSCGGEDEEFNLDTLRAINDVISTPSSVNNETPGVNVYNTSSQAMQQSTTSKKGQNSRSKNSKKASQEGSSINLQPTQSSLAVLTPAQDVMVPATPYVPNQHANGLYFPNQQFNNVVPTIQAQSRPLASLTPSCSSMTGMQLAEIMLNLIT</sequence>
<evidence type="ECO:0000256" key="1">
    <source>
        <dbReference type="SAM" id="MobiDB-lite"/>
    </source>
</evidence>
<keyword evidence="3" id="KW-1185">Reference proteome</keyword>
<dbReference type="EMBL" id="MU827316">
    <property type="protein sequence ID" value="KAJ7358657.1"/>
    <property type="molecule type" value="Genomic_DNA"/>
</dbReference>
<dbReference type="AlphaFoldDB" id="A0A9W9YMI5"/>
<protein>
    <submittedName>
        <fullName evidence="2">Uncharacterized protein</fullName>
    </submittedName>
</protein>
<evidence type="ECO:0000313" key="3">
    <source>
        <dbReference type="Proteomes" id="UP001163046"/>
    </source>
</evidence>
<comment type="caution">
    <text evidence="2">The sequence shown here is derived from an EMBL/GenBank/DDBJ whole genome shotgun (WGS) entry which is preliminary data.</text>
</comment>
<dbReference type="Proteomes" id="UP001163046">
    <property type="component" value="Unassembled WGS sequence"/>
</dbReference>
<feature type="region of interest" description="Disordered" evidence="1">
    <location>
        <begin position="104"/>
        <end position="157"/>
    </location>
</feature>
<organism evidence="2 3">
    <name type="scientific">Desmophyllum pertusum</name>
    <dbReference type="NCBI Taxonomy" id="174260"/>
    <lineage>
        <taxon>Eukaryota</taxon>
        <taxon>Metazoa</taxon>
        <taxon>Cnidaria</taxon>
        <taxon>Anthozoa</taxon>
        <taxon>Hexacorallia</taxon>
        <taxon>Scleractinia</taxon>
        <taxon>Caryophylliina</taxon>
        <taxon>Caryophylliidae</taxon>
        <taxon>Desmophyllum</taxon>
    </lineage>
</organism>
<feature type="compositionally biased region" description="Polar residues" evidence="1">
    <location>
        <begin position="104"/>
        <end position="119"/>
    </location>
</feature>
<accession>A0A9W9YMI5</accession>